<gene>
    <name evidence="7" type="ORF">APZ42_020418</name>
</gene>
<evidence type="ECO:0000313" key="7">
    <source>
        <dbReference type="EMBL" id="KZS14210.1"/>
    </source>
</evidence>
<comment type="caution">
    <text evidence="7">The sequence shown here is derived from an EMBL/GenBank/DDBJ whole genome shotgun (WGS) entry which is preliminary data.</text>
</comment>
<dbReference type="Proteomes" id="UP000076858">
    <property type="component" value="Unassembled WGS sequence"/>
</dbReference>
<proteinExistence type="inferred from homology"/>
<evidence type="ECO:0000256" key="6">
    <source>
        <dbReference type="ARBA" id="ARBA00038782"/>
    </source>
</evidence>
<evidence type="ECO:0000256" key="3">
    <source>
        <dbReference type="ARBA" id="ARBA00023274"/>
    </source>
</evidence>
<dbReference type="AlphaFoldDB" id="A0A0P5UXS5"/>
<dbReference type="FunFam" id="3.30.70.1730:FF:000012">
    <property type="entry name" value="Mitochondrial Ribosomal Protein, Large"/>
    <property type="match status" value="1"/>
</dbReference>
<evidence type="ECO:0000256" key="4">
    <source>
        <dbReference type="ARBA" id="ARBA00035707"/>
    </source>
</evidence>
<dbReference type="InterPro" id="IPR043141">
    <property type="entry name" value="Ribosomal_uL10-like_sf"/>
</dbReference>
<dbReference type="GO" id="GO:1990904">
    <property type="term" value="C:ribonucleoprotein complex"/>
    <property type="evidence" value="ECO:0007669"/>
    <property type="project" value="UniProtKB-KW"/>
</dbReference>
<comment type="subunit">
    <text evidence="6">Component of the mitochondrial ribosome large subunit (39S) which comprises a 16S rRNA and about 50 distinct proteins.</text>
</comment>
<dbReference type="EMBL" id="LRGB01000996">
    <property type="protein sequence ID" value="KZS14210.1"/>
    <property type="molecule type" value="Genomic_DNA"/>
</dbReference>
<dbReference type="InterPro" id="IPR047865">
    <property type="entry name" value="Ribosomal_uL10_bac_type"/>
</dbReference>
<dbReference type="SUPFAM" id="SSF160369">
    <property type="entry name" value="Ribosomal protein L10-like"/>
    <property type="match status" value="1"/>
</dbReference>
<organism evidence="7 8">
    <name type="scientific">Daphnia magna</name>
    <dbReference type="NCBI Taxonomy" id="35525"/>
    <lineage>
        <taxon>Eukaryota</taxon>
        <taxon>Metazoa</taxon>
        <taxon>Ecdysozoa</taxon>
        <taxon>Arthropoda</taxon>
        <taxon>Crustacea</taxon>
        <taxon>Branchiopoda</taxon>
        <taxon>Diplostraca</taxon>
        <taxon>Cladocera</taxon>
        <taxon>Anomopoda</taxon>
        <taxon>Daphniidae</taxon>
        <taxon>Daphnia</taxon>
    </lineage>
</organism>
<evidence type="ECO:0000256" key="2">
    <source>
        <dbReference type="ARBA" id="ARBA00022980"/>
    </source>
</evidence>
<keyword evidence="2 7" id="KW-0689">Ribosomal protein</keyword>
<accession>A0A0P5UXS5</accession>
<keyword evidence="3" id="KW-0687">Ribonucleoprotein</keyword>
<evidence type="ECO:0000256" key="5">
    <source>
        <dbReference type="ARBA" id="ARBA00035716"/>
    </source>
</evidence>
<name>A0A0P5UXS5_9CRUS</name>
<protein>
    <recommendedName>
        <fullName evidence="4">Large ribosomal subunit protein uL10m</fullName>
    </recommendedName>
    <alternativeName>
        <fullName evidence="5">39S ribosomal protein L10, mitochondrial</fullName>
    </alternativeName>
</protein>
<dbReference type="Pfam" id="PF00466">
    <property type="entry name" value="Ribosomal_L10"/>
    <property type="match status" value="1"/>
</dbReference>
<dbReference type="PANTHER" id="PTHR11560">
    <property type="entry name" value="39S RIBOSOMAL PROTEIN L10, MITOCHONDRIAL"/>
    <property type="match status" value="1"/>
</dbReference>
<evidence type="ECO:0000313" key="8">
    <source>
        <dbReference type="Proteomes" id="UP000076858"/>
    </source>
</evidence>
<sequence length="256" mass="29259">MAAIESTTRLIHFQSLLKPWVPTATAIRWRTRKPNIQRPIPDHYVKARYKAALQPIYPDPLVDMPWFKVCGNILTQKEDEEVGKYEELLAKQFYTRFADSQLIAILHENSFKAHEIIKIKQMLHGHNMQMVFGSRKIATMALANTEFEPVLRLHVGKTAYLCSKDLQVSKLLKFTKKMTSFVLLGGVVQGRLLTRNELQWCSTLPDINMLRAELCSILASSTSQLSQSLTYQQQQLARSLEQHVKQNDEISCGGDS</sequence>
<dbReference type="Gene3D" id="3.30.70.1730">
    <property type="match status" value="1"/>
</dbReference>
<dbReference type="InterPro" id="IPR001790">
    <property type="entry name" value="Ribosomal_uL10"/>
</dbReference>
<evidence type="ECO:0000256" key="1">
    <source>
        <dbReference type="ARBA" id="ARBA00008889"/>
    </source>
</evidence>
<dbReference type="STRING" id="35525.A0A0P5UXS5"/>
<comment type="similarity">
    <text evidence="1">Belongs to the universal ribosomal protein uL10 family.</text>
</comment>
<reference evidence="7 8" key="1">
    <citation type="submission" date="2016-03" db="EMBL/GenBank/DDBJ databases">
        <title>EvidentialGene: Evidence-directed Construction of Genes on Genomes.</title>
        <authorList>
            <person name="Gilbert D.G."/>
            <person name="Choi J.-H."/>
            <person name="Mockaitis K."/>
            <person name="Colbourne J."/>
            <person name="Pfrender M."/>
        </authorList>
    </citation>
    <scope>NUCLEOTIDE SEQUENCE [LARGE SCALE GENOMIC DNA]</scope>
    <source>
        <strain evidence="7 8">Xinb3</strain>
        <tissue evidence="7">Complete organism</tissue>
    </source>
</reference>
<dbReference type="GO" id="GO:0005840">
    <property type="term" value="C:ribosome"/>
    <property type="evidence" value="ECO:0007669"/>
    <property type="project" value="UniProtKB-KW"/>
</dbReference>
<dbReference type="OrthoDB" id="360689at2759"/>
<keyword evidence="8" id="KW-1185">Reference proteome</keyword>